<name>A0A210QLL4_MIZYE</name>
<evidence type="ECO:0000313" key="3">
    <source>
        <dbReference type="EMBL" id="OWF49614.1"/>
    </source>
</evidence>
<proteinExistence type="predicted"/>
<feature type="compositionally biased region" description="Polar residues" evidence="1">
    <location>
        <begin position="151"/>
        <end position="192"/>
    </location>
</feature>
<keyword evidence="2" id="KW-0732">Signal</keyword>
<evidence type="ECO:0000313" key="4">
    <source>
        <dbReference type="Proteomes" id="UP000242188"/>
    </source>
</evidence>
<protein>
    <submittedName>
        <fullName evidence="3">Uncharacterized protein</fullName>
    </submittedName>
</protein>
<comment type="caution">
    <text evidence="3">The sequence shown here is derived from an EMBL/GenBank/DDBJ whole genome shotgun (WGS) entry which is preliminary data.</text>
</comment>
<evidence type="ECO:0000256" key="1">
    <source>
        <dbReference type="SAM" id="MobiDB-lite"/>
    </source>
</evidence>
<keyword evidence="4" id="KW-1185">Reference proteome</keyword>
<organism evidence="3 4">
    <name type="scientific">Mizuhopecten yessoensis</name>
    <name type="common">Japanese scallop</name>
    <name type="synonym">Patinopecten yessoensis</name>
    <dbReference type="NCBI Taxonomy" id="6573"/>
    <lineage>
        <taxon>Eukaryota</taxon>
        <taxon>Metazoa</taxon>
        <taxon>Spiralia</taxon>
        <taxon>Lophotrochozoa</taxon>
        <taxon>Mollusca</taxon>
        <taxon>Bivalvia</taxon>
        <taxon>Autobranchia</taxon>
        <taxon>Pteriomorphia</taxon>
        <taxon>Pectinida</taxon>
        <taxon>Pectinoidea</taxon>
        <taxon>Pectinidae</taxon>
        <taxon>Mizuhopecten</taxon>
    </lineage>
</organism>
<accession>A0A210QLL4</accession>
<sequence length="343" mass="37395">MEFALLAMLILGVLQQSMACTYTPARQEVTVFGTRKFYCDYAIGSGNSTVKLSVIPGSRFRTSECSECHCTRNGLQCCGYGVRSSKLVVPNECRVLPDGCEPRLVMKSDNKSECKSTRPPMKPRLEQTISPRVQTGRARQQATDTVDNKWQAMSTVTRQVQGNQATGNQDQGQQVKRIQTQGNRLPGNQASRNRALGNQAPRNQGLGNQAPGNRAPGKQAPGNRVPGNQAPGNRAPGIKAPGNQGLIQQKTSSVQGTAPSPRPAQLAATPAPVKPTPPTQQRRRPASRARPQNRSWRANPFHQTGPVTEESMQFIQNMMLFRALSGGNPGPLQSMMLMNMFEM</sequence>
<dbReference type="Proteomes" id="UP000242188">
    <property type="component" value="Unassembled WGS sequence"/>
</dbReference>
<feature type="compositionally biased region" description="Polar residues" evidence="1">
    <location>
        <begin position="127"/>
        <end position="145"/>
    </location>
</feature>
<feature type="compositionally biased region" description="Polar residues" evidence="1">
    <location>
        <begin position="245"/>
        <end position="258"/>
    </location>
</feature>
<reference evidence="3 4" key="1">
    <citation type="journal article" date="2017" name="Nat. Ecol. Evol.">
        <title>Scallop genome provides insights into evolution of bilaterian karyotype and development.</title>
        <authorList>
            <person name="Wang S."/>
            <person name="Zhang J."/>
            <person name="Jiao W."/>
            <person name="Li J."/>
            <person name="Xun X."/>
            <person name="Sun Y."/>
            <person name="Guo X."/>
            <person name="Huan P."/>
            <person name="Dong B."/>
            <person name="Zhang L."/>
            <person name="Hu X."/>
            <person name="Sun X."/>
            <person name="Wang J."/>
            <person name="Zhao C."/>
            <person name="Wang Y."/>
            <person name="Wang D."/>
            <person name="Huang X."/>
            <person name="Wang R."/>
            <person name="Lv J."/>
            <person name="Li Y."/>
            <person name="Zhang Z."/>
            <person name="Liu B."/>
            <person name="Lu W."/>
            <person name="Hui Y."/>
            <person name="Liang J."/>
            <person name="Zhou Z."/>
            <person name="Hou R."/>
            <person name="Li X."/>
            <person name="Liu Y."/>
            <person name="Li H."/>
            <person name="Ning X."/>
            <person name="Lin Y."/>
            <person name="Zhao L."/>
            <person name="Xing Q."/>
            <person name="Dou J."/>
            <person name="Li Y."/>
            <person name="Mao J."/>
            <person name="Guo H."/>
            <person name="Dou H."/>
            <person name="Li T."/>
            <person name="Mu C."/>
            <person name="Jiang W."/>
            <person name="Fu Q."/>
            <person name="Fu X."/>
            <person name="Miao Y."/>
            <person name="Liu J."/>
            <person name="Yu Q."/>
            <person name="Li R."/>
            <person name="Liao H."/>
            <person name="Li X."/>
            <person name="Kong Y."/>
            <person name="Jiang Z."/>
            <person name="Chourrout D."/>
            <person name="Li R."/>
            <person name="Bao Z."/>
        </authorList>
    </citation>
    <scope>NUCLEOTIDE SEQUENCE [LARGE SCALE GENOMIC DNA]</scope>
    <source>
        <strain evidence="3 4">PY_sf001</strain>
    </source>
</reference>
<feature type="signal peptide" evidence="2">
    <location>
        <begin position="1"/>
        <end position="19"/>
    </location>
</feature>
<feature type="compositionally biased region" description="Polar residues" evidence="1">
    <location>
        <begin position="200"/>
        <end position="211"/>
    </location>
</feature>
<dbReference type="OrthoDB" id="6129449at2759"/>
<dbReference type="EMBL" id="NEDP02003034">
    <property type="protein sequence ID" value="OWF49614.1"/>
    <property type="molecule type" value="Genomic_DNA"/>
</dbReference>
<feature type="chain" id="PRO_5012103341" evidence="2">
    <location>
        <begin position="20"/>
        <end position="343"/>
    </location>
</feature>
<gene>
    <name evidence="3" type="ORF">KP79_PYT03540</name>
</gene>
<evidence type="ECO:0000256" key="2">
    <source>
        <dbReference type="SAM" id="SignalP"/>
    </source>
</evidence>
<dbReference type="Gene3D" id="2.60.40.1900">
    <property type="entry name" value="Beta-microseminoprotein (PSP94) domain"/>
    <property type="match status" value="1"/>
</dbReference>
<feature type="region of interest" description="Disordered" evidence="1">
    <location>
        <begin position="110"/>
        <end position="306"/>
    </location>
</feature>
<dbReference type="AlphaFoldDB" id="A0A210QLL4"/>